<evidence type="ECO:0000313" key="1">
    <source>
        <dbReference type="EMBL" id="KAF7633626.1"/>
    </source>
</evidence>
<name>A0A8S9ZJS4_9BILA</name>
<dbReference type="EMBL" id="JABEBT010000072">
    <property type="protein sequence ID" value="KAF7633626.1"/>
    <property type="molecule type" value="Genomic_DNA"/>
</dbReference>
<gene>
    <name evidence="1" type="ORF">Mgra_00006934</name>
</gene>
<dbReference type="AlphaFoldDB" id="A0A8S9ZJS4"/>
<accession>A0A8S9ZJS4</accession>
<organism evidence="1 2">
    <name type="scientific">Meloidogyne graminicola</name>
    <dbReference type="NCBI Taxonomy" id="189291"/>
    <lineage>
        <taxon>Eukaryota</taxon>
        <taxon>Metazoa</taxon>
        <taxon>Ecdysozoa</taxon>
        <taxon>Nematoda</taxon>
        <taxon>Chromadorea</taxon>
        <taxon>Rhabditida</taxon>
        <taxon>Tylenchina</taxon>
        <taxon>Tylenchomorpha</taxon>
        <taxon>Tylenchoidea</taxon>
        <taxon>Meloidogynidae</taxon>
        <taxon>Meloidogyninae</taxon>
        <taxon>Meloidogyne</taxon>
    </lineage>
</organism>
<feature type="non-terminal residue" evidence="1">
    <location>
        <position position="1"/>
    </location>
</feature>
<feature type="non-terminal residue" evidence="1">
    <location>
        <position position="124"/>
    </location>
</feature>
<sequence length="124" mass="14567">EVKDKDCYHLQREECPRELKKVQNEASNALSVMHQIKTANSKINTTMGSNKSETELTDKAIVSSIILNFEPFFLNNKTEFKKKRTNTDKIINLFIEETCDELLSPKRKRLVRKELFEIVKKFMK</sequence>
<keyword evidence="2" id="KW-1185">Reference proteome</keyword>
<protein>
    <submittedName>
        <fullName evidence="1">Uncharacterized protein</fullName>
    </submittedName>
</protein>
<proteinExistence type="predicted"/>
<evidence type="ECO:0000313" key="2">
    <source>
        <dbReference type="Proteomes" id="UP000605970"/>
    </source>
</evidence>
<reference evidence="1" key="1">
    <citation type="journal article" date="2020" name="Ecol. Evol.">
        <title>Genome structure and content of the rice root-knot nematode (Meloidogyne graminicola).</title>
        <authorList>
            <person name="Phan N.T."/>
            <person name="Danchin E.G.J."/>
            <person name="Klopp C."/>
            <person name="Perfus-Barbeoch L."/>
            <person name="Kozlowski D.K."/>
            <person name="Koutsovoulos G.D."/>
            <person name="Lopez-Roques C."/>
            <person name="Bouchez O."/>
            <person name="Zahm M."/>
            <person name="Besnard G."/>
            <person name="Bellafiore S."/>
        </authorList>
    </citation>
    <scope>NUCLEOTIDE SEQUENCE</scope>
    <source>
        <strain evidence="1">VN-18</strain>
    </source>
</reference>
<comment type="caution">
    <text evidence="1">The sequence shown here is derived from an EMBL/GenBank/DDBJ whole genome shotgun (WGS) entry which is preliminary data.</text>
</comment>
<dbReference type="Proteomes" id="UP000605970">
    <property type="component" value="Unassembled WGS sequence"/>
</dbReference>